<evidence type="ECO:0000256" key="3">
    <source>
        <dbReference type="ARBA" id="ARBA00014856"/>
    </source>
</evidence>
<dbReference type="CDD" id="cd07711">
    <property type="entry name" value="MBLAC1-like_MBL-fold"/>
    <property type="match status" value="1"/>
</dbReference>
<gene>
    <name evidence="9" type="ORF">ACOC_LOCUS40</name>
</gene>
<dbReference type="InterPro" id="IPR001279">
    <property type="entry name" value="Metallo-B-lactamas"/>
</dbReference>
<dbReference type="AlphaFoldDB" id="A0A0R3P9F7"/>
<evidence type="ECO:0000256" key="6">
    <source>
        <dbReference type="ARBA" id="ARBA00045869"/>
    </source>
</evidence>
<reference evidence="9 10" key="2">
    <citation type="submission" date="2018-11" db="EMBL/GenBank/DDBJ databases">
        <authorList>
            <consortium name="Pathogen Informatics"/>
        </authorList>
    </citation>
    <scope>NUCLEOTIDE SEQUENCE [LARGE SCALE GENOMIC DNA]</scope>
    <source>
        <strain evidence="9 10">Costa Rica</strain>
    </source>
</reference>
<evidence type="ECO:0000256" key="2">
    <source>
        <dbReference type="ARBA" id="ARBA00011738"/>
    </source>
</evidence>
<evidence type="ECO:0000256" key="5">
    <source>
        <dbReference type="ARBA" id="ARBA00044690"/>
    </source>
</evidence>
<evidence type="ECO:0000313" key="9">
    <source>
        <dbReference type="EMBL" id="VDM51625.1"/>
    </source>
</evidence>
<comment type="subunit">
    <text evidence="2">Homodimer.</text>
</comment>
<dbReference type="EMBL" id="UYYA01000003">
    <property type="protein sequence ID" value="VDM51625.1"/>
    <property type="molecule type" value="Genomic_DNA"/>
</dbReference>
<dbReference type="Proteomes" id="UP000267027">
    <property type="component" value="Unassembled WGS sequence"/>
</dbReference>
<dbReference type="SUPFAM" id="SSF56281">
    <property type="entry name" value="Metallo-hydrolase/oxidoreductase"/>
    <property type="match status" value="1"/>
</dbReference>
<evidence type="ECO:0000259" key="8">
    <source>
        <dbReference type="SMART" id="SM00849"/>
    </source>
</evidence>
<dbReference type="OMA" id="ICQANWI"/>
<evidence type="ECO:0000313" key="10">
    <source>
        <dbReference type="Proteomes" id="UP000267027"/>
    </source>
</evidence>
<dbReference type="GO" id="GO:0005829">
    <property type="term" value="C:cytosol"/>
    <property type="evidence" value="ECO:0007669"/>
    <property type="project" value="UniProtKB-SubCell"/>
</dbReference>
<dbReference type="STRING" id="334426.A0A0R3P9F7"/>
<protein>
    <recommendedName>
        <fullName evidence="3">Metallo-beta-lactamase domain-containing protein 1</fullName>
    </recommendedName>
    <alternativeName>
        <fullName evidence="4">Endoribonuclease MBLAC1</fullName>
    </alternativeName>
</protein>
<evidence type="ECO:0000256" key="4">
    <source>
        <dbReference type="ARBA" id="ARBA00032988"/>
    </source>
</evidence>
<feature type="region of interest" description="Disordered" evidence="7">
    <location>
        <begin position="74"/>
        <end position="95"/>
    </location>
</feature>
<sequence length="317" mass="35649">MREEIVRSLDDWERALLRDFVRGKGHGSVSRIPVELFNEQSTDLEDAEENNFVAAFIDRRKPLLQKVDISIASTLPSTSPSSPPPHSLLPSTPSRIVTRDENVDETSLKTKLIEIRIQGSANQTNDGYYNFVASITLVEDNGKNILVDTGLGTDINGRMELLKALQKQNIAPPNIDIVVTTHGHPDHAGGVHDFPDAIHYQGWYIHHHTIFNLSSLFESNQHSLTDNVYLMKSTGHSSDDIAVAIIDEQNMGRVIISGDTFMRREDLDYPMMWQPLSANETEQAISRRTMICQANWIVPGHGAPFQVTKEMRTQFFC</sequence>
<comment type="catalytic activity">
    <reaction evidence="5">
        <text>a ribonucleotidyl-ribonucleotide-RNA + H2O = a 3'-end ribonucleotide-RNA + a 5'-end 5'-phospho-ribonucleoside-RNA + H(+)</text>
        <dbReference type="Rhea" id="RHEA:68096"/>
        <dbReference type="Rhea" id="RHEA-COMP:15179"/>
        <dbReference type="Rhea" id="RHEA-COMP:17355"/>
        <dbReference type="Rhea" id="RHEA-COMP:17428"/>
        <dbReference type="ChEBI" id="CHEBI:15377"/>
        <dbReference type="ChEBI" id="CHEBI:15378"/>
        <dbReference type="ChEBI" id="CHEBI:74896"/>
        <dbReference type="ChEBI" id="CHEBI:138282"/>
        <dbReference type="ChEBI" id="CHEBI:173118"/>
    </reaction>
    <physiologicalReaction direction="left-to-right" evidence="5">
        <dbReference type="Rhea" id="RHEA:68097"/>
    </physiologicalReaction>
</comment>
<dbReference type="Pfam" id="PF00753">
    <property type="entry name" value="Lactamase_B"/>
    <property type="match status" value="1"/>
</dbReference>
<dbReference type="PANTHER" id="PTHR23200:SF48">
    <property type="entry name" value="METALLO-BETA-LACTAMASE DOMAIN-CONTAINING PROTEIN 1"/>
    <property type="match status" value="1"/>
</dbReference>
<dbReference type="InterPro" id="IPR036866">
    <property type="entry name" value="RibonucZ/Hydroxyglut_hydro"/>
</dbReference>
<evidence type="ECO:0000256" key="7">
    <source>
        <dbReference type="SAM" id="MobiDB-lite"/>
    </source>
</evidence>
<name>A0A0R3P9F7_ANGCS</name>
<evidence type="ECO:0000313" key="11">
    <source>
        <dbReference type="WBParaSite" id="ACOC_0000003901-mRNA-1"/>
    </source>
</evidence>
<organism evidence="11">
    <name type="scientific">Angiostrongylus costaricensis</name>
    <name type="common">Nematode worm</name>
    <dbReference type="NCBI Taxonomy" id="334426"/>
    <lineage>
        <taxon>Eukaryota</taxon>
        <taxon>Metazoa</taxon>
        <taxon>Ecdysozoa</taxon>
        <taxon>Nematoda</taxon>
        <taxon>Chromadorea</taxon>
        <taxon>Rhabditida</taxon>
        <taxon>Rhabditina</taxon>
        <taxon>Rhabditomorpha</taxon>
        <taxon>Strongyloidea</taxon>
        <taxon>Metastrongylidae</taxon>
        <taxon>Angiostrongylus</taxon>
    </lineage>
</organism>
<dbReference type="SMART" id="SM00849">
    <property type="entry name" value="Lactamase_B"/>
    <property type="match status" value="1"/>
</dbReference>
<accession>A0A0R3P9F7</accession>
<reference evidence="11" key="1">
    <citation type="submission" date="2017-02" db="UniProtKB">
        <authorList>
            <consortium name="WormBaseParasite"/>
        </authorList>
    </citation>
    <scope>IDENTIFICATION</scope>
</reference>
<dbReference type="PANTHER" id="PTHR23200">
    <property type="entry name" value="METALLO-BETA-LACTAMASE DOMAIN-CONTAINING PROTEIN 1"/>
    <property type="match status" value="1"/>
</dbReference>
<dbReference type="InterPro" id="IPR039344">
    <property type="entry name" value="MBLAC1"/>
</dbReference>
<dbReference type="Gene3D" id="3.60.15.10">
    <property type="entry name" value="Ribonuclease Z/Hydroxyacylglutathione hydrolase-like"/>
    <property type="match status" value="1"/>
</dbReference>
<comment type="subcellular location">
    <subcellularLocation>
        <location evidence="1">Cytoplasm</location>
        <location evidence="1">Cytosol</location>
    </subcellularLocation>
</comment>
<keyword evidence="10" id="KW-1185">Reference proteome</keyword>
<feature type="domain" description="Metallo-beta-lactamase" evidence="8">
    <location>
        <begin position="132"/>
        <end position="301"/>
    </location>
</feature>
<dbReference type="WBParaSite" id="ACOC_0000003901-mRNA-1">
    <property type="protein sequence ID" value="ACOC_0000003901-mRNA-1"/>
    <property type="gene ID" value="ACOC_0000003901"/>
</dbReference>
<evidence type="ECO:0000256" key="1">
    <source>
        <dbReference type="ARBA" id="ARBA00004514"/>
    </source>
</evidence>
<dbReference type="OrthoDB" id="10250730at2759"/>
<proteinExistence type="predicted"/>
<comment type="function">
    <text evidence="6">Endoribonuclease that catalyzes the hydrolysis of histone-coding pre-mRNA 3'-end. Involved in histone pre-mRNA processing during the S-phase of the cell cycle, which is required for entering/progressing through S-phase. Cleaves histone pre-mRNA at a major and a minor cleavage site after the 5'-ACCCA-3' and the 5'-ACCCACA-3' sequence, respectively, and located downstream of the stem-loop. May require the presence of the HDE element located at the histone pre-RNA 3'-end to avoid non-specific cleavage.</text>
</comment>